<dbReference type="GO" id="GO:0043531">
    <property type="term" value="F:ADP binding"/>
    <property type="evidence" value="ECO:0007669"/>
    <property type="project" value="InterPro"/>
</dbReference>
<comment type="caution">
    <text evidence="2">The sequence shown here is derived from an EMBL/GenBank/DDBJ whole genome shotgun (WGS) entry which is preliminary data.</text>
</comment>
<dbReference type="InterPro" id="IPR027417">
    <property type="entry name" value="P-loop_NTPase"/>
</dbReference>
<dbReference type="EMBL" id="SPNV01000070">
    <property type="protein sequence ID" value="KAF5862605.1"/>
    <property type="molecule type" value="Genomic_DNA"/>
</dbReference>
<dbReference type="AlphaFoldDB" id="A0A8H6E989"/>
<dbReference type="InterPro" id="IPR002182">
    <property type="entry name" value="NB-ARC"/>
</dbReference>
<sequence length="232" mass="26391">MRTAIKANHGKHMLQQLEPPRQKLSWSTGGLGTKETRHIMIPFGRIPRFVGRQDEIHKLKELILTPEGPKELAITGLGGDGKTQIALELAYRKRDSEAECSIFWVPCTSYEAVEQACMAVAQMVGIQDVKPAEVKDCLRAYFSQKEGKWLLIFDNADDMDMWTKDSSISSVIEDFLPYNDQGHVVFTTRNRELAENLISSYIIHVRELDAKTGMKFLKRSQFIKICAMIPMQ</sequence>
<dbReference type="PANTHER" id="PTHR46082:SF6">
    <property type="entry name" value="AAA+ ATPASE DOMAIN-CONTAINING PROTEIN-RELATED"/>
    <property type="match status" value="1"/>
</dbReference>
<evidence type="ECO:0000313" key="2">
    <source>
        <dbReference type="EMBL" id="KAF5862605.1"/>
    </source>
</evidence>
<protein>
    <recommendedName>
        <fullName evidence="1">NB-ARC domain-containing protein</fullName>
    </recommendedName>
</protein>
<dbReference type="SUPFAM" id="SSF52540">
    <property type="entry name" value="P-loop containing nucleoside triphosphate hydrolases"/>
    <property type="match status" value="1"/>
</dbReference>
<organism evidence="2 3">
    <name type="scientific">Petromyces alliaceus</name>
    <name type="common">Aspergillus alliaceus</name>
    <dbReference type="NCBI Taxonomy" id="209559"/>
    <lineage>
        <taxon>Eukaryota</taxon>
        <taxon>Fungi</taxon>
        <taxon>Dikarya</taxon>
        <taxon>Ascomycota</taxon>
        <taxon>Pezizomycotina</taxon>
        <taxon>Eurotiomycetes</taxon>
        <taxon>Eurotiomycetidae</taxon>
        <taxon>Eurotiales</taxon>
        <taxon>Aspergillaceae</taxon>
        <taxon>Aspergillus</taxon>
        <taxon>Aspergillus subgen. Circumdati</taxon>
    </lineage>
</organism>
<dbReference type="Pfam" id="PF00931">
    <property type="entry name" value="NB-ARC"/>
    <property type="match status" value="1"/>
</dbReference>
<feature type="domain" description="NB-ARC" evidence="1">
    <location>
        <begin position="53"/>
        <end position="220"/>
    </location>
</feature>
<gene>
    <name evidence="2" type="ORF">ETB97_011511</name>
</gene>
<evidence type="ECO:0000259" key="1">
    <source>
        <dbReference type="Pfam" id="PF00931"/>
    </source>
</evidence>
<dbReference type="Proteomes" id="UP000541154">
    <property type="component" value="Unassembled WGS sequence"/>
</dbReference>
<keyword evidence="3" id="KW-1185">Reference proteome</keyword>
<name>A0A8H6E989_PETAA</name>
<dbReference type="InterPro" id="IPR053137">
    <property type="entry name" value="NLR-like"/>
</dbReference>
<dbReference type="Gene3D" id="3.40.50.300">
    <property type="entry name" value="P-loop containing nucleotide triphosphate hydrolases"/>
    <property type="match status" value="1"/>
</dbReference>
<reference evidence="2 3" key="1">
    <citation type="submission" date="2019-04" db="EMBL/GenBank/DDBJ databases">
        <title>Aspergillus burnettii sp. nov., novel species from soil in southeast Queensland.</title>
        <authorList>
            <person name="Gilchrist C.L.M."/>
            <person name="Pitt J.I."/>
            <person name="Lange L."/>
            <person name="Lacey H.J."/>
            <person name="Vuong D."/>
            <person name="Midgley D.J."/>
            <person name="Greenfield P."/>
            <person name="Bradbury M."/>
            <person name="Lacey E."/>
            <person name="Busk P.K."/>
            <person name="Pilgaard B."/>
            <person name="Chooi Y.H."/>
            <person name="Piggott A.M."/>
        </authorList>
    </citation>
    <scope>NUCLEOTIDE SEQUENCE [LARGE SCALE GENOMIC DNA]</scope>
    <source>
        <strain evidence="2 3">FRR 5400</strain>
    </source>
</reference>
<dbReference type="PANTHER" id="PTHR46082">
    <property type="entry name" value="ATP/GTP-BINDING PROTEIN-RELATED"/>
    <property type="match status" value="1"/>
</dbReference>
<proteinExistence type="predicted"/>
<accession>A0A8H6E989</accession>
<evidence type="ECO:0000313" key="3">
    <source>
        <dbReference type="Proteomes" id="UP000541154"/>
    </source>
</evidence>